<dbReference type="Gene3D" id="3.10.350.10">
    <property type="entry name" value="LysM domain"/>
    <property type="match status" value="3"/>
</dbReference>
<evidence type="ECO:0000256" key="1">
    <source>
        <dbReference type="SAM" id="SignalP"/>
    </source>
</evidence>
<keyword evidence="1" id="KW-0732">Signal</keyword>
<feature type="chain" id="PRO_5046064925" description="LysM domain-containing protein" evidence="1">
    <location>
        <begin position="22"/>
        <end position="459"/>
    </location>
</feature>
<comment type="caution">
    <text evidence="3">The sequence shown here is derived from an EMBL/GenBank/DDBJ whole genome shotgun (WGS) entry which is preliminary data.</text>
</comment>
<dbReference type="InterPro" id="IPR018392">
    <property type="entry name" value="LysM"/>
</dbReference>
<dbReference type="EMBL" id="BAABRP010000003">
    <property type="protein sequence ID" value="GAA5512583.1"/>
    <property type="molecule type" value="Genomic_DNA"/>
</dbReference>
<feature type="signal peptide" evidence="1">
    <location>
        <begin position="1"/>
        <end position="21"/>
    </location>
</feature>
<accession>A0ABP9W7Q3</accession>
<dbReference type="SUPFAM" id="SSF54106">
    <property type="entry name" value="LysM domain"/>
    <property type="match status" value="3"/>
</dbReference>
<dbReference type="PANTHER" id="PTHR33734">
    <property type="entry name" value="LYSM DOMAIN-CONTAINING GPI-ANCHORED PROTEIN 2"/>
    <property type="match status" value="1"/>
</dbReference>
<feature type="domain" description="LysM" evidence="2">
    <location>
        <begin position="92"/>
        <end position="135"/>
    </location>
</feature>
<proteinExistence type="predicted"/>
<evidence type="ECO:0000259" key="2">
    <source>
        <dbReference type="PROSITE" id="PS51782"/>
    </source>
</evidence>
<dbReference type="SMART" id="SM00257">
    <property type="entry name" value="LysM"/>
    <property type="match status" value="3"/>
</dbReference>
<dbReference type="InterPro" id="IPR036779">
    <property type="entry name" value="LysM_dom_sf"/>
</dbReference>
<evidence type="ECO:0000313" key="3">
    <source>
        <dbReference type="EMBL" id="GAA5512583.1"/>
    </source>
</evidence>
<dbReference type="RefSeq" id="WP_345462718.1">
    <property type="nucleotide sequence ID" value="NZ_BAABRP010000003.1"/>
</dbReference>
<gene>
    <name evidence="3" type="ORF">Dcar01_01299</name>
</gene>
<dbReference type="InterPro" id="IPR018711">
    <property type="entry name" value="NAGPA"/>
</dbReference>
<dbReference type="CDD" id="cd00118">
    <property type="entry name" value="LysM"/>
    <property type="match status" value="3"/>
</dbReference>
<feature type="domain" description="LysM" evidence="2">
    <location>
        <begin position="166"/>
        <end position="211"/>
    </location>
</feature>
<feature type="domain" description="LysM" evidence="2">
    <location>
        <begin position="24"/>
        <end position="67"/>
    </location>
</feature>
<organism evidence="3 4">
    <name type="scientific">Deinococcus carri</name>
    <dbReference type="NCBI Taxonomy" id="1211323"/>
    <lineage>
        <taxon>Bacteria</taxon>
        <taxon>Thermotogati</taxon>
        <taxon>Deinococcota</taxon>
        <taxon>Deinococci</taxon>
        <taxon>Deinococcales</taxon>
        <taxon>Deinococcaceae</taxon>
        <taxon>Deinococcus</taxon>
    </lineage>
</organism>
<dbReference type="Proteomes" id="UP001401887">
    <property type="component" value="Unassembled WGS sequence"/>
</dbReference>
<dbReference type="Pfam" id="PF09992">
    <property type="entry name" value="NAGPA"/>
    <property type="match status" value="1"/>
</dbReference>
<sequence length="459" mass="48667">MPRRTALLALLLCVLLPGALAAPQTVTVKKGDTLYGIARRSGVSVERIKALNRLKNNTIRPGQTLRMSGPVPASLAPVAARPGGKTAAAGFSTYTVRAGDTLGHIARRAGVSVAALRAANGLSGNLIRVGQRLRVPPRGTVTAQGSAPVPRAPAPRPTTEVRVIYGYVRVGPRETLEGLARTYRTTPDGLARLNGLSRVQRRLYPGQRLLVPRRMPVPIPPQPRRAPLTVQQVRALNIPVHVLRVDLRWRNVLVAPVLPRSGLGVGVGATVGSLARTSGARAVVNGSYFHPRSYVPAGDLVMQGRLLSWGRIPAALAITPDNRAAIMPSTTPLLGLPLEASWHGMETVIATGPRILNGGAVVRQYASAFRDPALFGRAARSAVGLQSNRDLVFVTTHAKLTTTEMGKVMAQLGVRDALLLDGGSSAGLAWNGQAVVNSVRKVAYGIGVFTGYTGRRYAR</sequence>
<keyword evidence="4" id="KW-1185">Reference proteome</keyword>
<dbReference type="Pfam" id="PF01476">
    <property type="entry name" value="LysM"/>
    <property type="match status" value="3"/>
</dbReference>
<dbReference type="PANTHER" id="PTHR33734:SF22">
    <property type="entry name" value="MEMBRANE-BOUND LYTIC MUREIN TRANSGLYCOSYLASE D"/>
    <property type="match status" value="1"/>
</dbReference>
<name>A0ABP9W7Q3_9DEIO</name>
<dbReference type="PROSITE" id="PS51782">
    <property type="entry name" value="LYSM"/>
    <property type="match status" value="3"/>
</dbReference>
<reference evidence="3 4" key="1">
    <citation type="submission" date="2024-02" db="EMBL/GenBank/DDBJ databases">
        <title>Deinococcus carri NBRC 110142.</title>
        <authorList>
            <person name="Ichikawa N."/>
            <person name="Katano-Makiyama Y."/>
            <person name="Hidaka K."/>
        </authorList>
    </citation>
    <scope>NUCLEOTIDE SEQUENCE [LARGE SCALE GENOMIC DNA]</scope>
    <source>
        <strain evidence="3 4">NBRC 110142</strain>
    </source>
</reference>
<protein>
    <recommendedName>
        <fullName evidence="2">LysM domain-containing protein</fullName>
    </recommendedName>
</protein>
<evidence type="ECO:0000313" key="4">
    <source>
        <dbReference type="Proteomes" id="UP001401887"/>
    </source>
</evidence>